<dbReference type="Pfam" id="PF14309">
    <property type="entry name" value="DUF4378"/>
    <property type="match status" value="1"/>
</dbReference>
<evidence type="ECO:0000313" key="2">
    <source>
        <dbReference type="EMBL" id="PIN01651.1"/>
    </source>
</evidence>
<dbReference type="PANTHER" id="PTHR47212:SF4">
    <property type="entry name" value="ADHESIN-LIKE PROTEIN, PUTATIVE (DUF3741)-RELATED"/>
    <property type="match status" value="1"/>
</dbReference>
<protein>
    <recommendedName>
        <fullName evidence="1">DUF4378 domain-containing protein</fullName>
    </recommendedName>
</protein>
<name>A0A2G9G8P2_9LAMI</name>
<organism evidence="2 3">
    <name type="scientific">Handroanthus impetiginosus</name>
    <dbReference type="NCBI Taxonomy" id="429701"/>
    <lineage>
        <taxon>Eukaryota</taxon>
        <taxon>Viridiplantae</taxon>
        <taxon>Streptophyta</taxon>
        <taxon>Embryophyta</taxon>
        <taxon>Tracheophyta</taxon>
        <taxon>Spermatophyta</taxon>
        <taxon>Magnoliopsida</taxon>
        <taxon>eudicotyledons</taxon>
        <taxon>Gunneridae</taxon>
        <taxon>Pentapetalae</taxon>
        <taxon>asterids</taxon>
        <taxon>lamiids</taxon>
        <taxon>Lamiales</taxon>
        <taxon>Bignoniaceae</taxon>
        <taxon>Crescentiina</taxon>
        <taxon>Tabebuia alliance</taxon>
        <taxon>Handroanthus</taxon>
    </lineage>
</organism>
<feature type="domain" description="DUF4378" evidence="1">
    <location>
        <begin position="478"/>
        <end position="618"/>
    </location>
</feature>
<gene>
    <name evidence="2" type="ORF">CDL12_25845</name>
</gene>
<dbReference type="EMBL" id="NKXS01006322">
    <property type="protein sequence ID" value="PIN01651.1"/>
    <property type="molecule type" value="Genomic_DNA"/>
</dbReference>
<proteinExistence type="predicted"/>
<sequence>MAERSAKVQERSRISNGRLNKHITDYSRKLEQLASFDEECQKILQNETVDESGRNNLIAEDRYFQERKHKQITNKLTEPDNSEPVDNLVKTRKIARKKSQKAYDPCFCCLNSAGIASTSAEISLNKLLQNHREELIRLSKQGISSDSKPFSDALQVLSINKEGLSNNQKIVILQPVPQNGKHNENLGSFCFREIQRKLKHTFGGTRKEPNSYNSLDFGDGCVCHGVDIVNPSNSSTIVKSKENLGNKQDNLKSRTCKKIDFLSGKLYKKQEVDVVLEANRDLSERALKNQDASGKSRTSKQLPTFLQRIISSLEDDFWPLSPRRDNITKFSPSKGQQNTCLSTLRTNTEVTSCNDYEEYNNTIESFSTETISSQIQSSYEEARDAIISGTDKMKSNGETNIENEAFARMYHLDMPENIKYHETHRSPVSVLEQIFTDDANSPSSIMLQTAKQRLKPRRLHFEESPFESPINEPDHISNYIHLVLKASRLSWDKLSKISSQSQELLNSSLFDGLKFLPCDSRFDPKLIFDHINEVLVKIHRTHLWLPSIISRICFSPLEELVVDEMMREAADFYLLHRTGETTLEQLVEKDFADSRLWFDVRVETEHIISDISEEILEESVLDVILGFGD</sequence>
<dbReference type="PANTHER" id="PTHR47212">
    <property type="entry name" value="ADHESIN-LIKE PROTEIN, PUTATIVE (DUF3741)-RELATED"/>
    <property type="match status" value="1"/>
</dbReference>
<dbReference type="InterPro" id="IPR025486">
    <property type="entry name" value="DUF4378"/>
</dbReference>
<keyword evidence="3" id="KW-1185">Reference proteome</keyword>
<dbReference type="Proteomes" id="UP000231279">
    <property type="component" value="Unassembled WGS sequence"/>
</dbReference>
<comment type="caution">
    <text evidence="2">The sequence shown here is derived from an EMBL/GenBank/DDBJ whole genome shotgun (WGS) entry which is preliminary data.</text>
</comment>
<accession>A0A2G9G8P2</accession>
<reference evidence="3" key="1">
    <citation type="journal article" date="2018" name="Gigascience">
        <title>Genome assembly of the Pink Ipe (Handroanthus impetiginosus, Bignoniaceae), a highly valued, ecologically keystone Neotropical timber forest tree.</title>
        <authorList>
            <person name="Silva-Junior O.B."/>
            <person name="Grattapaglia D."/>
            <person name="Novaes E."/>
            <person name="Collevatti R.G."/>
        </authorList>
    </citation>
    <scope>NUCLEOTIDE SEQUENCE [LARGE SCALE GENOMIC DNA]</scope>
    <source>
        <strain evidence="3">cv. UFG-1</strain>
    </source>
</reference>
<evidence type="ECO:0000313" key="3">
    <source>
        <dbReference type="Proteomes" id="UP000231279"/>
    </source>
</evidence>
<dbReference type="OrthoDB" id="770239at2759"/>
<dbReference type="AlphaFoldDB" id="A0A2G9G8P2"/>
<evidence type="ECO:0000259" key="1">
    <source>
        <dbReference type="Pfam" id="PF14309"/>
    </source>
</evidence>